<keyword evidence="2" id="KW-1185">Reference proteome</keyword>
<dbReference type="OrthoDB" id="145435at2157"/>
<organism evidence="1 2">
    <name type="scientific">Methanolobus zinderi</name>
    <dbReference type="NCBI Taxonomy" id="536044"/>
    <lineage>
        <taxon>Archaea</taxon>
        <taxon>Methanobacteriati</taxon>
        <taxon>Methanobacteriota</taxon>
        <taxon>Stenosarchaea group</taxon>
        <taxon>Methanomicrobia</taxon>
        <taxon>Methanosarcinales</taxon>
        <taxon>Methanosarcinaceae</taxon>
        <taxon>Methanolobus</taxon>
    </lineage>
</organism>
<accession>A0A7D5E5X0</accession>
<reference evidence="1 2" key="1">
    <citation type="submission" date="2020-06" db="EMBL/GenBank/DDBJ databases">
        <title>Methanolobus halotolerans sp. nov., isolated from a saline lake Tus in Siberia.</title>
        <authorList>
            <person name="Shen Y."/>
            <person name="Chen S.-C."/>
            <person name="Lai M.-C."/>
            <person name="Huang H.-H."/>
            <person name="Chiu H.-H."/>
            <person name="Tang S.-L."/>
            <person name="Rogozin D.Y."/>
            <person name="Degermendzhy A.G."/>
        </authorList>
    </citation>
    <scope>NUCLEOTIDE SEQUENCE [LARGE SCALE GENOMIC DNA]</scope>
    <source>
        <strain evidence="1 2">DSM 21339</strain>
    </source>
</reference>
<dbReference type="GeneID" id="55820754"/>
<dbReference type="Proteomes" id="UP000509594">
    <property type="component" value="Chromosome"/>
</dbReference>
<dbReference type="PIRSF" id="PIRSF022079">
    <property type="entry name" value="UCP022079"/>
    <property type="match status" value="1"/>
</dbReference>
<dbReference type="AlphaFoldDB" id="A0A7D5E5X0"/>
<protein>
    <submittedName>
        <fullName evidence="1">DUF2150 family protein</fullName>
    </submittedName>
</protein>
<sequence>MSGTEDDFLHHDFYTEERWKNWLNKVRESDFKFEESEEPQGKEGAIFVNMEDDIILACLKIIAKYDRGQISAESAMQMLSRIRDIALTEVDPISEDADLMIDSLQTSLIGSFAACECYLSGDYDEKDNVDDLVKVALEAESSDDIEIALATVAEIGALILKGNELSDKTMEEVPFGLVAEWLDGIDSISAAMVGADSYKEDEEDDEFC</sequence>
<evidence type="ECO:0000313" key="1">
    <source>
        <dbReference type="EMBL" id="QLC49433.1"/>
    </source>
</evidence>
<dbReference type="KEGG" id="mzi:HWN40_03725"/>
<dbReference type="EMBL" id="CP058215">
    <property type="protein sequence ID" value="QLC49433.1"/>
    <property type="molecule type" value="Genomic_DNA"/>
</dbReference>
<gene>
    <name evidence="1" type="ORF">HWN40_03725</name>
</gene>
<dbReference type="InterPro" id="IPR014518">
    <property type="entry name" value="UCP022079"/>
</dbReference>
<name>A0A7D5E5X0_9EURY</name>
<dbReference type="RefSeq" id="WP_176964496.1">
    <property type="nucleotide sequence ID" value="NZ_CP058215.1"/>
</dbReference>
<dbReference type="Pfam" id="PF09920">
    <property type="entry name" value="DUF2150"/>
    <property type="match status" value="1"/>
</dbReference>
<evidence type="ECO:0000313" key="2">
    <source>
        <dbReference type="Proteomes" id="UP000509594"/>
    </source>
</evidence>
<proteinExistence type="predicted"/>